<dbReference type="OrthoDB" id="9797020at2"/>
<evidence type="ECO:0000256" key="21">
    <source>
        <dbReference type="ARBA" id="ARBA00049559"/>
    </source>
</evidence>
<evidence type="ECO:0000256" key="20">
    <source>
        <dbReference type="ARBA" id="ARBA00049386"/>
    </source>
</evidence>
<gene>
    <name evidence="22" type="ORF">EV666_107107</name>
</gene>
<dbReference type="EMBL" id="SLWL01000007">
    <property type="protein sequence ID" value="TCO13080.1"/>
    <property type="molecule type" value="Genomic_DNA"/>
</dbReference>
<evidence type="ECO:0000256" key="10">
    <source>
        <dbReference type="ARBA" id="ARBA00023140"/>
    </source>
</evidence>
<evidence type="ECO:0000256" key="13">
    <source>
        <dbReference type="ARBA" id="ARBA00038622"/>
    </source>
</evidence>
<comment type="pathway">
    <text evidence="2">Lipid metabolism.</text>
</comment>
<evidence type="ECO:0000256" key="3">
    <source>
        <dbReference type="ARBA" id="ARBA00006484"/>
    </source>
</evidence>
<evidence type="ECO:0000256" key="6">
    <source>
        <dbReference type="ARBA" id="ARBA00022832"/>
    </source>
</evidence>
<evidence type="ECO:0000256" key="19">
    <source>
        <dbReference type="ARBA" id="ARBA00049251"/>
    </source>
</evidence>
<dbReference type="Proteomes" id="UP000294881">
    <property type="component" value="Unassembled WGS sequence"/>
</dbReference>
<comment type="catalytic activity">
    <reaction evidence="16">
        <text>(2E)-dodecenoyl-CoA + NADPH + H(+) = dodecanoyl-CoA + NADP(+)</text>
        <dbReference type="Rhea" id="RHEA:44964"/>
        <dbReference type="ChEBI" id="CHEBI:15378"/>
        <dbReference type="ChEBI" id="CHEBI:57330"/>
        <dbReference type="ChEBI" id="CHEBI:57375"/>
        <dbReference type="ChEBI" id="CHEBI:57783"/>
        <dbReference type="ChEBI" id="CHEBI:58349"/>
    </reaction>
    <physiologicalReaction direction="left-to-right" evidence="16">
        <dbReference type="Rhea" id="RHEA:44965"/>
    </physiologicalReaction>
</comment>
<protein>
    <recommendedName>
        <fullName evidence="15">Peroxisomal trans-2-enoyl-CoA reductase</fullName>
        <ecNumber evidence="14">1.3.1.38</ecNumber>
    </recommendedName>
</protein>
<dbReference type="GO" id="GO:0006633">
    <property type="term" value="P:fatty acid biosynthetic process"/>
    <property type="evidence" value="ECO:0007669"/>
    <property type="project" value="UniProtKB-KW"/>
</dbReference>
<evidence type="ECO:0000256" key="9">
    <source>
        <dbReference type="ARBA" id="ARBA00023098"/>
    </source>
</evidence>
<evidence type="ECO:0000256" key="17">
    <source>
        <dbReference type="ARBA" id="ARBA00048686"/>
    </source>
</evidence>
<keyword evidence="7" id="KW-0521">NADP</keyword>
<evidence type="ECO:0000256" key="15">
    <source>
        <dbReference type="ARBA" id="ARBA00041063"/>
    </source>
</evidence>
<dbReference type="EC" id="1.3.1.38" evidence="14"/>
<evidence type="ECO:0000256" key="12">
    <source>
        <dbReference type="ARBA" id="ARBA00037124"/>
    </source>
</evidence>
<dbReference type="PRINTS" id="PR00080">
    <property type="entry name" value="SDRFAMILY"/>
</dbReference>
<comment type="subcellular location">
    <subcellularLocation>
        <location evidence="1">Peroxisome</location>
    </subcellularLocation>
</comment>
<comment type="similarity">
    <text evidence="3">Belongs to the short-chain dehydrogenases/reductases (SDR) family.</text>
</comment>
<evidence type="ECO:0000256" key="16">
    <source>
        <dbReference type="ARBA" id="ARBA00047570"/>
    </source>
</evidence>
<evidence type="ECO:0000256" key="18">
    <source>
        <dbReference type="ARBA" id="ARBA00049108"/>
    </source>
</evidence>
<dbReference type="InterPro" id="IPR002347">
    <property type="entry name" value="SDR_fam"/>
</dbReference>
<dbReference type="GO" id="GO:0019166">
    <property type="term" value="F:trans-2-enoyl-CoA reductase (NADPH) activity"/>
    <property type="evidence" value="ECO:0007669"/>
    <property type="project" value="UniProtKB-EC"/>
</dbReference>
<evidence type="ECO:0000256" key="5">
    <source>
        <dbReference type="ARBA" id="ARBA00022553"/>
    </source>
</evidence>
<dbReference type="Gene3D" id="3.40.50.720">
    <property type="entry name" value="NAD(P)-binding Rossmann-like Domain"/>
    <property type="match status" value="1"/>
</dbReference>
<evidence type="ECO:0000256" key="14">
    <source>
        <dbReference type="ARBA" id="ARBA00038849"/>
    </source>
</evidence>
<evidence type="ECO:0000313" key="22">
    <source>
        <dbReference type="EMBL" id="TCO13080.1"/>
    </source>
</evidence>
<comment type="subunit">
    <text evidence="13">Interacts with PEX5, probably required to target it into peroxisomes.</text>
</comment>
<accession>A0A4R2GSA4</accession>
<keyword evidence="4" id="KW-0444">Lipid biosynthesis</keyword>
<comment type="catalytic activity">
    <reaction evidence="18">
        <text>(2E)-hexenoyl-CoA + NADPH + H(+) = hexanoyl-CoA + NADP(+)</text>
        <dbReference type="Rhea" id="RHEA:44956"/>
        <dbReference type="ChEBI" id="CHEBI:15378"/>
        <dbReference type="ChEBI" id="CHEBI:57783"/>
        <dbReference type="ChEBI" id="CHEBI:58349"/>
        <dbReference type="ChEBI" id="CHEBI:62077"/>
        <dbReference type="ChEBI" id="CHEBI:62620"/>
    </reaction>
    <physiologicalReaction direction="left-to-right" evidence="18">
        <dbReference type="Rhea" id="RHEA:44957"/>
    </physiologicalReaction>
</comment>
<keyword evidence="9" id="KW-0443">Lipid metabolism</keyword>
<name>A0A4R2GSA4_9HYPH</name>
<dbReference type="FunFam" id="3.40.50.720:FF:000084">
    <property type="entry name" value="Short-chain dehydrogenase reductase"/>
    <property type="match status" value="1"/>
</dbReference>
<comment type="catalytic activity">
    <reaction evidence="17">
        <text>(2E)-tetradecenoyl-CoA + NADPH + H(+) = tetradecanoyl-CoA + NADP(+)</text>
        <dbReference type="Rhea" id="RHEA:44968"/>
        <dbReference type="ChEBI" id="CHEBI:15378"/>
        <dbReference type="ChEBI" id="CHEBI:57385"/>
        <dbReference type="ChEBI" id="CHEBI:57783"/>
        <dbReference type="ChEBI" id="CHEBI:58349"/>
        <dbReference type="ChEBI" id="CHEBI:61405"/>
    </reaction>
    <physiologicalReaction direction="left-to-right" evidence="17">
        <dbReference type="Rhea" id="RHEA:44969"/>
    </physiologicalReaction>
</comment>
<comment type="catalytic activity">
    <reaction evidence="19">
        <text>a (2E)-enoyl-CoA + NADPH + H(+) = a 2,3-saturated acyl-CoA + NADP(+)</text>
        <dbReference type="Rhea" id="RHEA:33763"/>
        <dbReference type="ChEBI" id="CHEBI:15378"/>
        <dbReference type="ChEBI" id="CHEBI:57783"/>
        <dbReference type="ChEBI" id="CHEBI:58349"/>
        <dbReference type="ChEBI" id="CHEBI:58856"/>
        <dbReference type="ChEBI" id="CHEBI:65111"/>
        <dbReference type="EC" id="1.3.1.38"/>
    </reaction>
    <physiologicalReaction direction="left-to-right" evidence="19">
        <dbReference type="Rhea" id="RHEA:33764"/>
    </physiologicalReaction>
</comment>
<dbReference type="InterPro" id="IPR036291">
    <property type="entry name" value="NAD(P)-bd_dom_sf"/>
</dbReference>
<organism evidence="22 23">
    <name type="scientific">Camelimonas lactis</name>
    <dbReference type="NCBI Taxonomy" id="659006"/>
    <lineage>
        <taxon>Bacteria</taxon>
        <taxon>Pseudomonadati</taxon>
        <taxon>Pseudomonadota</taxon>
        <taxon>Alphaproteobacteria</taxon>
        <taxon>Hyphomicrobiales</taxon>
        <taxon>Chelatococcaceae</taxon>
        <taxon>Camelimonas</taxon>
    </lineage>
</organism>
<evidence type="ECO:0000256" key="11">
    <source>
        <dbReference type="ARBA" id="ARBA00023160"/>
    </source>
</evidence>
<evidence type="ECO:0000313" key="23">
    <source>
        <dbReference type="Proteomes" id="UP000294881"/>
    </source>
</evidence>
<comment type="caution">
    <text evidence="22">The sequence shown here is derived from an EMBL/GenBank/DDBJ whole genome shotgun (WGS) entry which is preliminary data.</text>
</comment>
<dbReference type="RefSeq" id="WP_132006802.1">
    <property type="nucleotide sequence ID" value="NZ_JBHUNN010000001.1"/>
</dbReference>
<dbReference type="PANTHER" id="PTHR24317">
    <property type="entry name" value="PEROXISOMAL TRANS-2-ENOYL-COA REDUCTASE"/>
    <property type="match status" value="1"/>
</dbReference>
<comment type="catalytic activity">
    <reaction evidence="21">
        <text>(2E)-octenoyl-CoA + NADPH + H(+) = octanoyl-CoA + NADP(+)</text>
        <dbReference type="Rhea" id="RHEA:44952"/>
        <dbReference type="ChEBI" id="CHEBI:15378"/>
        <dbReference type="ChEBI" id="CHEBI:57386"/>
        <dbReference type="ChEBI" id="CHEBI:57783"/>
        <dbReference type="ChEBI" id="CHEBI:58349"/>
        <dbReference type="ChEBI" id="CHEBI:62242"/>
    </reaction>
    <physiologicalReaction direction="left-to-right" evidence="21">
        <dbReference type="Rhea" id="RHEA:44953"/>
    </physiologicalReaction>
</comment>
<evidence type="ECO:0000256" key="8">
    <source>
        <dbReference type="ARBA" id="ARBA00023002"/>
    </source>
</evidence>
<dbReference type="PRINTS" id="PR00081">
    <property type="entry name" value="GDHRDH"/>
</dbReference>
<proteinExistence type="inferred from homology"/>
<evidence type="ECO:0000256" key="4">
    <source>
        <dbReference type="ARBA" id="ARBA00022516"/>
    </source>
</evidence>
<evidence type="ECO:0000256" key="1">
    <source>
        <dbReference type="ARBA" id="ARBA00004275"/>
    </source>
</evidence>
<keyword evidence="23" id="KW-1185">Reference proteome</keyword>
<evidence type="ECO:0000256" key="7">
    <source>
        <dbReference type="ARBA" id="ARBA00022857"/>
    </source>
</evidence>
<dbReference type="PANTHER" id="PTHR24317:SF7">
    <property type="entry name" value="PEROXISOMAL TRANS-2-ENOYL-COA REDUCTASE"/>
    <property type="match status" value="1"/>
</dbReference>
<keyword evidence="11" id="KW-0275">Fatty acid biosynthesis</keyword>
<dbReference type="InterPro" id="IPR052388">
    <property type="entry name" value="Peroxisomal_t2-enoyl-CoA_red"/>
</dbReference>
<keyword evidence="5" id="KW-0597">Phosphoprotein</keyword>
<dbReference type="AlphaFoldDB" id="A0A4R2GSA4"/>
<dbReference type="Pfam" id="PF13561">
    <property type="entry name" value="adh_short_C2"/>
    <property type="match status" value="1"/>
</dbReference>
<dbReference type="SUPFAM" id="SSF51735">
    <property type="entry name" value="NAD(P)-binding Rossmann-fold domains"/>
    <property type="match status" value="1"/>
</dbReference>
<keyword evidence="6" id="KW-0276">Fatty acid metabolism</keyword>
<comment type="function">
    <text evidence="12">Participates in chain elongation of fatty acids. Catalyzes the reduction of trans-2-enoyl-CoAs of varying chain lengths from 6:1 to 16:1, having maximum activity with 10:1 CoA. Has no 2,4-dienoyl-CoA reductase activity.</text>
</comment>
<keyword evidence="10" id="KW-0576">Peroxisome</keyword>
<keyword evidence="8" id="KW-0560">Oxidoreductase</keyword>
<evidence type="ECO:0000256" key="2">
    <source>
        <dbReference type="ARBA" id="ARBA00005189"/>
    </source>
</evidence>
<sequence length="276" mass="28877">MFQPDLLAGKRVLVTGGGTGLGRAIAHRYAELGASLVLCGRRGEVLAATAAEITAATGAKVDAQTCDIRSGEAVEAMMERIWQDGPLDILVNNAAGNFLARTQLLSHRAVDAVLNTVLHGAAYCTIACGRRWIAEGRPGAVLSILTLSALQGAPFTAPSAMAKAGVLAMTRSLAVEWGRHGIRLVAVAPGSFPTPGAWKQLMPEERRKAPLGRSIPLGRHGEHAELANLCAFLVSDQAGYITGEAVVIDGGKRFLGGAGPSELLAWTDAQWEALRA</sequence>
<reference evidence="22 23" key="1">
    <citation type="submission" date="2019-03" db="EMBL/GenBank/DDBJ databases">
        <title>Genomic Encyclopedia of Type Strains, Phase IV (KMG-IV): sequencing the most valuable type-strain genomes for metagenomic binning, comparative biology and taxonomic classification.</title>
        <authorList>
            <person name="Goeker M."/>
        </authorList>
    </citation>
    <scope>NUCLEOTIDE SEQUENCE [LARGE SCALE GENOMIC DNA]</scope>
    <source>
        <strain evidence="22 23">DSM 22958</strain>
    </source>
</reference>
<comment type="catalytic activity">
    <reaction evidence="20">
        <text>(2E)-decenoyl-CoA + NADPH + H(+) = decanoyl-CoA + NADP(+)</text>
        <dbReference type="Rhea" id="RHEA:44960"/>
        <dbReference type="ChEBI" id="CHEBI:15378"/>
        <dbReference type="ChEBI" id="CHEBI:57783"/>
        <dbReference type="ChEBI" id="CHEBI:58349"/>
        <dbReference type="ChEBI" id="CHEBI:61406"/>
        <dbReference type="ChEBI" id="CHEBI:61430"/>
    </reaction>
    <physiologicalReaction direction="left-to-right" evidence="20">
        <dbReference type="Rhea" id="RHEA:44961"/>
    </physiologicalReaction>
</comment>